<reference evidence="2" key="1">
    <citation type="journal article" date="2021" name="Sci. Rep.">
        <title>Diploid genomic architecture of Nitzschia inconspicua, an elite biomass production diatom.</title>
        <authorList>
            <person name="Oliver A."/>
            <person name="Podell S."/>
            <person name="Pinowska A."/>
            <person name="Traller J.C."/>
            <person name="Smith S.R."/>
            <person name="McClure R."/>
            <person name="Beliaev A."/>
            <person name="Bohutskyi P."/>
            <person name="Hill E.A."/>
            <person name="Rabines A."/>
            <person name="Zheng H."/>
            <person name="Allen L.Z."/>
            <person name="Kuo A."/>
            <person name="Grigoriev I.V."/>
            <person name="Allen A.E."/>
            <person name="Hazlebeck D."/>
            <person name="Allen E.E."/>
        </authorList>
    </citation>
    <scope>NUCLEOTIDE SEQUENCE</scope>
    <source>
        <strain evidence="2">Hildebrandi</strain>
    </source>
</reference>
<sequence>MGGDDNVHHAASTSVGAEGGIHSGTTMMMSQPNQSVVLPVAYGMQPQAAPTMFATPLQHLSHNALSPMMITSGSAPFVPPRRVTLHFGWKSCGPSSSSSNPAKKIRKVLRDPQVTVQDWLYDVMTNEMQHDDLRALLESLDDHFKNSENSSLKFSLGPQRSIVVDMNASATSGKKRKRTSESSIQCIRMELVILTSQVLLSPRDALYDLLENNDEKLEVKATGEGSWISSGATGLTCTTPAAKKPKKLIEKNVEEILAATETKKTKADTVDQTDADQKLESTNDKTQLGKSTKKKTHVVKKADRNTGDEHDEKAEKHKRRKSSARNLSEAKKTNSSKLGGAEEVSVDRMSQQNKTIVDNVGDASLPSSFGELDVLVGAKKDEQSTGNHAYKGCIEAEFRKYSESNGDGKKELTDTIMNKFIFHRMDKESNGWVPLEVGDSLRSKVQNDLRSRIKKEQLESISGSSAKNGSSKQNGAEARGARKAPLDGLHRQTSKKKSSEKESSKSKVSATQNIDDRNNGNRDADLSDETEVDGQDIPIEDDNTNEVKDVPEANNKSGAEEETSDQKPSPFEKKRSTDDRRNNIQKTANNTGAALEGESPEKSTPAEKENAVDGNLKTMFDEKDSFKQASSSSSSSSDTSSSSDSDSSNDSSDDSSTDSKICDGVNKIDAPPKVNTSKTGTKHPPHKVAKVSTCTPHELKKPSKLATAKVESTETTPAAQKQNPQRNETQKNVAAKKGTYKKPLLDPNKKFQFPTSKKRVPAGPRKNDTGEIPATSKTSIKHTSTSNSLKRAKDPLSEKMIKEIVYQGPPKANPSNLEGGAWPKGWEQVTKARSSDGATDNVWHTPGGKTLRSMRAVRKFMIALTIANGDEEKAYKTFKDVELKS</sequence>
<feature type="compositionally biased region" description="Low complexity" evidence="1">
    <location>
        <begin position="460"/>
        <end position="475"/>
    </location>
</feature>
<dbReference type="OrthoDB" id="57400at2759"/>
<feature type="region of interest" description="Disordered" evidence="1">
    <location>
        <begin position="1"/>
        <end position="28"/>
    </location>
</feature>
<dbReference type="AlphaFoldDB" id="A0A9K3Q2Z9"/>
<feature type="region of interest" description="Disordered" evidence="1">
    <location>
        <begin position="455"/>
        <end position="796"/>
    </location>
</feature>
<evidence type="ECO:0000256" key="1">
    <source>
        <dbReference type="SAM" id="MobiDB-lite"/>
    </source>
</evidence>
<feature type="compositionally biased region" description="Acidic residues" evidence="1">
    <location>
        <begin position="526"/>
        <end position="544"/>
    </location>
</feature>
<reference evidence="2" key="2">
    <citation type="submission" date="2021-04" db="EMBL/GenBank/DDBJ databases">
        <authorList>
            <person name="Podell S."/>
        </authorList>
    </citation>
    <scope>NUCLEOTIDE SEQUENCE</scope>
    <source>
        <strain evidence="2">Hildebrandi</strain>
    </source>
</reference>
<feature type="compositionally biased region" description="Basic and acidic residues" evidence="1">
    <location>
        <begin position="514"/>
        <end position="525"/>
    </location>
</feature>
<keyword evidence="3" id="KW-1185">Reference proteome</keyword>
<dbReference type="Proteomes" id="UP000693970">
    <property type="component" value="Unassembled WGS sequence"/>
</dbReference>
<protein>
    <submittedName>
        <fullName evidence="2">Uncharacterized protein</fullName>
    </submittedName>
</protein>
<feature type="region of interest" description="Disordered" evidence="1">
    <location>
        <begin position="829"/>
        <end position="848"/>
    </location>
</feature>
<dbReference type="EMBL" id="JAGRRH010000006">
    <property type="protein sequence ID" value="KAG7368530.1"/>
    <property type="molecule type" value="Genomic_DNA"/>
</dbReference>
<feature type="compositionally biased region" description="Basic residues" evidence="1">
    <location>
        <begin position="680"/>
        <end position="689"/>
    </location>
</feature>
<feature type="compositionally biased region" description="Basic and acidic residues" evidence="1">
    <location>
        <begin position="263"/>
        <end position="283"/>
    </location>
</feature>
<feature type="compositionally biased region" description="Basic and acidic residues" evidence="1">
    <location>
        <begin position="599"/>
        <end position="611"/>
    </location>
</feature>
<gene>
    <name evidence="2" type="ORF">IV203_031273</name>
</gene>
<feature type="compositionally biased region" description="Low complexity" evidence="1">
    <location>
        <begin position="630"/>
        <end position="650"/>
    </location>
</feature>
<feature type="region of interest" description="Disordered" evidence="1">
    <location>
        <begin position="263"/>
        <end position="349"/>
    </location>
</feature>
<feature type="compositionally biased region" description="Basic and acidic residues" evidence="1">
    <location>
        <begin position="570"/>
        <end position="582"/>
    </location>
</feature>
<name>A0A9K3Q2Z9_9STRA</name>
<accession>A0A9K3Q2Z9</accession>
<feature type="compositionally biased region" description="Polar residues" evidence="1">
    <location>
        <begin position="713"/>
        <end position="732"/>
    </location>
</feature>
<organism evidence="2 3">
    <name type="scientific">Nitzschia inconspicua</name>
    <dbReference type="NCBI Taxonomy" id="303405"/>
    <lineage>
        <taxon>Eukaryota</taxon>
        <taxon>Sar</taxon>
        <taxon>Stramenopiles</taxon>
        <taxon>Ochrophyta</taxon>
        <taxon>Bacillariophyta</taxon>
        <taxon>Bacillariophyceae</taxon>
        <taxon>Bacillariophycidae</taxon>
        <taxon>Bacillariales</taxon>
        <taxon>Bacillariaceae</taxon>
        <taxon>Nitzschia</taxon>
    </lineage>
</organism>
<feature type="compositionally biased region" description="Low complexity" evidence="1">
    <location>
        <begin position="775"/>
        <end position="788"/>
    </location>
</feature>
<comment type="caution">
    <text evidence="2">The sequence shown here is derived from an EMBL/GenBank/DDBJ whole genome shotgun (WGS) entry which is preliminary data.</text>
</comment>
<evidence type="ECO:0000313" key="3">
    <source>
        <dbReference type="Proteomes" id="UP000693970"/>
    </source>
</evidence>
<feature type="compositionally biased region" description="Basic and acidic residues" evidence="1">
    <location>
        <begin position="300"/>
        <end position="315"/>
    </location>
</feature>
<proteinExistence type="predicted"/>
<evidence type="ECO:0000313" key="2">
    <source>
        <dbReference type="EMBL" id="KAG7368530.1"/>
    </source>
</evidence>